<feature type="compositionally biased region" description="Basic residues" evidence="1">
    <location>
        <begin position="32"/>
        <end position="43"/>
    </location>
</feature>
<gene>
    <name evidence="2" type="ORF">PR048_028812</name>
</gene>
<comment type="caution">
    <text evidence="2">The sequence shown here is derived from an EMBL/GenBank/DDBJ whole genome shotgun (WGS) entry which is preliminary data.</text>
</comment>
<feature type="compositionally biased region" description="Basic and acidic residues" evidence="1">
    <location>
        <begin position="1"/>
        <end position="17"/>
    </location>
</feature>
<dbReference type="EMBL" id="JARBHB010000013">
    <property type="protein sequence ID" value="KAJ8869804.1"/>
    <property type="molecule type" value="Genomic_DNA"/>
</dbReference>
<name>A0ABQ9GFB1_9NEOP</name>
<evidence type="ECO:0000313" key="3">
    <source>
        <dbReference type="Proteomes" id="UP001159363"/>
    </source>
</evidence>
<keyword evidence="3" id="KW-1185">Reference proteome</keyword>
<evidence type="ECO:0000313" key="2">
    <source>
        <dbReference type="EMBL" id="KAJ8869804.1"/>
    </source>
</evidence>
<sequence>MEQRRNEEAGETGDPRENPPTSGIVRHDSHMRNARGRPRHKPNQVRLGFQRFRAAPNYELQATWKSRRRSGSRCIGIQPTGRIIKSSNKPSSVPNALPARLAPSPLQVVETKESNSFPSKIPMAQCKHLCGTALNGDEIDPCPPKGMLPASLCSEQLGSARLAVPFSGGVGRGVGLRYPAQRSHVHLLLFPAPELELRISGKLENALYPLRSPTSVVRMYWPSPKPGSSPHGYAMRTVKCEGDAANFIIILARVIKRATALLLARLCKCN</sequence>
<protein>
    <submittedName>
        <fullName evidence="2">Uncharacterized protein</fullName>
    </submittedName>
</protein>
<feature type="region of interest" description="Disordered" evidence="1">
    <location>
        <begin position="1"/>
        <end position="43"/>
    </location>
</feature>
<organism evidence="2 3">
    <name type="scientific">Dryococelus australis</name>
    <dbReference type="NCBI Taxonomy" id="614101"/>
    <lineage>
        <taxon>Eukaryota</taxon>
        <taxon>Metazoa</taxon>
        <taxon>Ecdysozoa</taxon>
        <taxon>Arthropoda</taxon>
        <taxon>Hexapoda</taxon>
        <taxon>Insecta</taxon>
        <taxon>Pterygota</taxon>
        <taxon>Neoptera</taxon>
        <taxon>Polyneoptera</taxon>
        <taxon>Phasmatodea</taxon>
        <taxon>Verophasmatodea</taxon>
        <taxon>Anareolatae</taxon>
        <taxon>Phasmatidae</taxon>
        <taxon>Eurycanthinae</taxon>
        <taxon>Dryococelus</taxon>
    </lineage>
</organism>
<reference evidence="2 3" key="1">
    <citation type="submission" date="2023-02" db="EMBL/GenBank/DDBJ databases">
        <title>LHISI_Scaffold_Assembly.</title>
        <authorList>
            <person name="Stuart O.P."/>
            <person name="Cleave R."/>
            <person name="Magrath M.J.L."/>
            <person name="Mikheyev A.S."/>
        </authorList>
    </citation>
    <scope>NUCLEOTIDE SEQUENCE [LARGE SCALE GENOMIC DNA]</scope>
    <source>
        <strain evidence="2">Daus_M_001</strain>
        <tissue evidence="2">Leg muscle</tissue>
    </source>
</reference>
<proteinExistence type="predicted"/>
<accession>A0ABQ9GFB1</accession>
<evidence type="ECO:0000256" key="1">
    <source>
        <dbReference type="SAM" id="MobiDB-lite"/>
    </source>
</evidence>
<dbReference type="Proteomes" id="UP001159363">
    <property type="component" value="Chromosome 12"/>
</dbReference>